<feature type="compositionally biased region" description="Gly residues" evidence="7">
    <location>
        <begin position="23"/>
        <end position="48"/>
    </location>
</feature>
<evidence type="ECO:0000259" key="8">
    <source>
        <dbReference type="PROSITE" id="PS50102"/>
    </source>
</evidence>
<dbReference type="GO" id="GO:0003729">
    <property type="term" value="F:mRNA binding"/>
    <property type="evidence" value="ECO:0007669"/>
    <property type="project" value="TreeGrafter"/>
</dbReference>
<keyword evidence="3" id="KW-0509">mRNA transport</keyword>
<dbReference type="SMART" id="SM00360">
    <property type="entry name" value="RRM"/>
    <property type="match status" value="1"/>
</dbReference>
<dbReference type="PANTHER" id="PTHR19965">
    <property type="entry name" value="RNA AND EXPORT FACTOR BINDING PROTEIN"/>
    <property type="match status" value="1"/>
</dbReference>
<feature type="region of interest" description="Disordered" evidence="7">
    <location>
        <begin position="169"/>
        <end position="231"/>
    </location>
</feature>
<evidence type="ECO:0000313" key="9">
    <source>
        <dbReference type="Proteomes" id="UP000887566"/>
    </source>
</evidence>
<dbReference type="PROSITE" id="PS50102">
    <property type="entry name" value="RRM"/>
    <property type="match status" value="1"/>
</dbReference>
<feature type="domain" description="RRM" evidence="8">
    <location>
        <begin position="90"/>
        <end position="167"/>
    </location>
</feature>
<dbReference type="Proteomes" id="UP000887566">
    <property type="component" value="Unplaced"/>
</dbReference>
<keyword evidence="9" id="KW-1185">Reference proteome</keyword>
<dbReference type="CDD" id="cd12680">
    <property type="entry name" value="RRM_THOC4"/>
    <property type="match status" value="1"/>
</dbReference>
<evidence type="ECO:0000256" key="1">
    <source>
        <dbReference type="ARBA" id="ARBA00004123"/>
    </source>
</evidence>
<keyword evidence="5" id="KW-0539">Nucleus</keyword>
<organism evidence="9 10">
    <name type="scientific">Plectus sambesii</name>
    <dbReference type="NCBI Taxonomy" id="2011161"/>
    <lineage>
        <taxon>Eukaryota</taxon>
        <taxon>Metazoa</taxon>
        <taxon>Ecdysozoa</taxon>
        <taxon>Nematoda</taxon>
        <taxon>Chromadorea</taxon>
        <taxon>Plectida</taxon>
        <taxon>Plectina</taxon>
        <taxon>Plectoidea</taxon>
        <taxon>Plectidae</taxon>
        <taxon>Plectus</taxon>
    </lineage>
</organism>
<dbReference type="WBParaSite" id="PSAMB.scaffold302size58235.g4445.t1">
    <property type="protein sequence ID" value="PSAMB.scaffold302size58235.g4445.t1"/>
    <property type="gene ID" value="PSAMB.scaffold302size58235.g4445"/>
</dbReference>
<dbReference type="Pfam" id="PF13865">
    <property type="entry name" value="FoP_duplication"/>
    <property type="match status" value="1"/>
</dbReference>
<protein>
    <submittedName>
        <fullName evidence="10">RRM domain-containing protein</fullName>
    </submittedName>
</protein>
<dbReference type="AlphaFoldDB" id="A0A914W2N4"/>
<feature type="compositionally biased region" description="Basic and acidic residues" evidence="7">
    <location>
        <begin position="60"/>
        <end position="70"/>
    </location>
</feature>
<evidence type="ECO:0000256" key="5">
    <source>
        <dbReference type="ARBA" id="ARBA00023242"/>
    </source>
</evidence>
<dbReference type="SUPFAM" id="SSF54928">
    <property type="entry name" value="RNA-binding domain, RBD"/>
    <property type="match status" value="1"/>
</dbReference>
<evidence type="ECO:0000256" key="4">
    <source>
        <dbReference type="ARBA" id="ARBA00022884"/>
    </source>
</evidence>
<dbReference type="PANTHER" id="PTHR19965:SF82">
    <property type="entry name" value="THO COMPLEX SUBUNIT 4"/>
    <property type="match status" value="1"/>
</dbReference>
<feature type="compositionally biased region" description="Gly residues" evidence="7">
    <location>
        <begin position="180"/>
        <end position="217"/>
    </location>
</feature>
<accession>A0A914W2N4</accession>
<feature type="compositionally biased region" description="Basic residues" evidence="7">
    <location>
        <begin position="13"/>
        <end position="22"/>
    </location>
</feature>
<feature type="compositionally biased region" description="Gly residues" evidence="7">
    <location>
        <begin position="71"/>
        <end position="80"/>
    </location>
</feature>
<dbReference type="InterPro" id="IPR025715">
    <property type="entry name" value="FoP_C"/>
</dbReference>
<keyword evidence="2" id="KW-0813">Transport</keyword>
<feature type="region of interest" description="Disordered" evidence="7">
    <location>
        <begin position="1"/>
        <end position="86"/>
    </location>
</feature>
<dbReference type="InterPro" id="IPR000504">
    <property type="entry name" value="RRM_dom"/>
</dbReference>
<dbReference type="Gene3D" id="3.30.70.330">
    <property type="match status" value="1"/>
</dbReference>
<evidence type="ECO:0000256" key="3">
    <source>
        <dbReference type="ARBA" id="ARBA00022816"/>
    </source>
</evidence>
<dbReference type="InterPro" id="IPR051229">
    <property type="entry name" value="ALYREF_mRNA_export"/>
</dbReference>
<evidence type="ECO:0000256" key="2">
    <source>
        <dbReference type="ARBA" id="ARBA00022448"/>
    </source>
</evidence>
<dbReference type="Pfam" id="PF00076">
    <property type="entry name" value="RRM_1"/>
    <property type="match status" value="1"/>
</dbReference>
<keyword evidence="4 6" id="KW-0694">RNA-binding</keyword>
<dbReference type="SMART" id="SM01218">
    <property type="entry name" value="FoP_duplication"/>
    <property type="match status" value="1"/>
</dbReference>
<dbReference type="FunFam" id="3.30.70.330:FF:000273">
    <property type="entry name" value="THO complex subunit 4"/>
    <property type="match status" value="1"/>
</dbReference>
<comment type="subcellular location">
    <subcellularLocation>
        <location evidence="1">Nucleus</location>
    </subcellularLocation>
</comment>
<dbReference type="InterPro" id="IPR035979">
    <property type="entry name" value="RBD_domain_sf"/>
</dbReference>
<name>A0A914W2N4_9BILA</name>
<dbReference type="InterPro" id="IPR012677">
    <property type="entry name" value="Nucleotide-bd_a/b_plait_sf"/>
</dbReference>
<evidence type="ECO:0000256" key="6">
    <source>
        <dbReference type="PROSITE-ProRule" id="PRU00176"/>
    </source>
</evidence>
<evidence type="ECO:0000313" key="10">
    <source>
        <dbReference type="WBParaSite" id="PSAMB.scaffold302size58235.g4445.t1"/>
    </source>
</evidence>
<dbReference type="GO" id="GO:0005634">
    <property type="term" value="C:nucleus"/>
    <property type="evidence" value="ECO:0007669"/>
    <property type="project" value="UniProtKB-SubCell"/>
</dbReference>
<sequence length="244" mass="24538">MDLSLDDVIAKSKSGRGGRTRGGRGGGGARGRGAGGSRGGGGGAGRGSRAGFSRAVPDGKWQHDRFEDGGRSGGGGGGGLRSPSSLNASSKLLVSNLDFNVSDADIEELFGEFGPLKRASVHYDRSGRSLGSAEVVFERRVDAQRAVKQYNNVPLDGRAMKISMVGPGVGPGAVPAATNGAGGRAQNGQGGRPGGRRGTTGGGGRGSGGGRGRGRGGGAREKKPTVTVDDLDKELDAYVSKMDE</sequence>
<dbReference type="GO" id="GO:0006406">
    <property type="term" value="P:mRNA export from nucleus"/>
    <property type="evidence" value="ECO:0007669"/>
    <property type="project" value="TreeGrafter"/>
</dbReference>
<proteinExistence type="predicted"/>
<evidence type="ECO:0000256" key="7">
    <source>
        <dbReference type="SAM" id="MobiDB-lite"/>
    </source>
</evidence>
<reference evidence="10" key="1">
    <citation type="submission" date="2022-11" db="UniProtKB">
        <authorList>
            <consortium name="WormBaseParasite"/>
        </authorList>
    </citation>
    <scope>IDENTIFICATION</scope>
</reference>